<keyword evidence="2" id="KW-0808">Transferase</keyword>
<dbReference type="PANTHER" id="PTHR12526">
    <property type="entry name" value="GLYCOSYLTRANSFERASE"/>
    <property type="match status" value="1"/>
</dbReference>
<reference evidence="2 3" key="1">
    <citation type="submission" date="2019-03" db="EMBL/GenBank/DDBJ databases">
        <authorList>
            <person name="Che Y."/>
            <person name="Zhou L."/>
        </authorList>
    </citation>
    <scope>NUCLEOTIDE SEQUENCE [LARGE SCALE GENOMIC DNA]</scope>
    <source>
        <strain evidence="2 3">AIFJ1607</strain>
    </source>
</reference>
<dbReference type="Proteomes" id="UP000294444">
    <property type="component" value="Chromosome"/>
</dbReference>
<evidence type="ECO:0000313" key="2">
    <source>
        <dbReference type="EMBL" id="QBQ63519.1"/>
    </source>
</evidence>
<dbReference type="RefSeq" id="WP_162856431.1">
    <property type="nucleotide sequence ID" value="NZ_CP038145.1"/>
</dbReference>
<feature type="domain" description="Glycosyl transferase family 1" evidence="1">
    <location>
        <begin position="277"/>
        <end position="428"/>
    </location>
</feature>
<dbReference type="AlphaFoldDB" id="A0A4P7CJ03"/>
<dbReference type="PANTHER" id="PTHR12526:SF630">
    <property type="entry name" value="GLYCOSYLTRANSFERASE"/>
    <property type="match status" value="1"/>
</dbReference>
<protein>
    <submittedName>
        <fullName evidence="2">Glycosyltransferase</fullName>
    </submittedName>
</protein>
<dbReference type="Pfam" id="PF00534">
    <property type="entry name" value="Glycos_transf_1"/>
    <property type="match status" value="1"/>
</dbReference>
<accession>A0A4P7CJ03</accession>
<keyword evidence="3" id="KW-1185">Reference proteome</keyword>
<dbReference type="EMBL" id="CP038145">
    <property type="protein sequence ID" value="QBQ63519.1"/>
    <property type="molecule type" value="Genomic_DNA"/>
</dbReference>
<sequence length="469" mass="53193">MVKNYTLTGCIPIGYGGLTTALLNRSAQISSISKEPVKILTFRDREYPQTILQHLEERNGLRNGVTVINIYDWLREHELSCGGIPFDNNKHKYSSLSLNADNSTLDIENGVILRQLISEPGVNGWVQVNHLRKDGSVAVIDNRRTGQRCIITCNKLGVPQRVFSYSWPFYHAWLDSIFGSDYIDIIVDNDHEARFLTDYHRKNVSIIHYFHGTHCNDNKVLPYAEFVFSRLECFDLFIFPTFSQCYKAQLMFPDYSGFEYIPHALPQINADTANVVRKKNSFVIASRLEQVKRIDHAIDALSMANIEGAELHLLGNGSQKEYLENKAKNLSGTYFHGHCSDVPNKLKEFSFYLLTSTSEGLPVALLEAMQAGCIPIAYNINFGPSDVIINGNNGWLVEAGNIEKLKEAIIKACSLDESQLNKMRQKAIETSKAFSIERVLSDWNRAKLTARKRKAERNKLISLQQSFDK</sequence>
<gene>
    <name evidence="2" type="ORF">EXH44_04335</name>
</gene>
<name>A0A4P7CJ03_9PAST</name>
<dbReference type="GO" id="GO:1901135">
    <property type="term" value="P:carbohydrate derivative metabolic process"/>
    <property type="evidence" value="ECO:0007669"/>
    <property type="project" value="UniProtKB-ARBA"/>
</dbReference>
<dbReference type="Gene3D" id="3.40.50.2000">
    <property type="entry name" value="Glycogen Phosphorylase B"/>
    <property type="match status" value="3"/>
</dbReference>
<evidence type="ECO:0000259" key="1">
    <source>
        <dbReference type="Pfam" id="PF00534"/>
    </source>
</evidence>
<dbReference type="GO" id="GO:0016757">
    <property type="term" value="F:glycosyltransferase activity"/>
    <property type="evidence" value="ECO:0007669"/>
    <property type="project" value="InterPro"/>
</dbReference>
<dbReference type="KEGG" id="aio:EXH44_04335"/>
<organism evidence="2 3">
    <name type="scientific">Actinobacillus indolicus</name>
    <dbReference type="NCBI Taxonomy" id="51049"/>
    <lineage>
        <taxon>Bacteria</taxon>
        <taxon>Pseudomonadati</taxon>
        <taxon>Pseudomonadota</taxon>
        <taxon>Gammaproteobacteria</taxon>
        <taxon>Pasteurellales</taxon>
        <taxon>Pasteurellaceae</taxon>
        <taxon>Actinobacillus</taxon>
    </lineage>
</organism>
<dbReference type="InterPro" id="IPR001296">
    <property type="entry name" value="Glyco_trans_1"/>
</dbReference>
<proteinExistence type="predicted"/>
<evidence type="ECO:0000313" key="3">
    <source>
        <dbReference type="Proteomes" id="UP000294444"/>
    </source>
</evidence>
<dbReference type="SUPFAM" id="SSF53756">
    <property type="entry name" value="UDP-Glycosyltransferase/glycogen phosphorylase"/>
    <property type="match status" value="1"/>
</dbReference>